<dbReference type="AlphaFoldDB" id="A0AAU7P099"/>
<feature type="region of interest" description="Disordered" evidence="1">
    <location>
        <begin position="170"/>
        <end position="189"/>
    </location>
</feature>
<keyword evidence="3" id="KW-0614">Plasmid</keyword>
<keyword evidence="4" id="KW-1185">Reference proteome</keyword>
<dbReference type="KEGG" id="mech:Q9L42_020405"/>
<evidence type="ECO:0000313" key="3">
    <source>
        <dbReference type="EMBL" id="XBS22678.1"/>
    </source>
</evidence>
<protein>
    <submittedName>
        <fullName evidence="3">DUF2380 domain-containing protein</fullName>
    </submittedName>
</protein>
<gene>
    <name evidence="3" type="ORF">Q9L42_020405</name>
</gene>
<dbReference type="Proteomes" id="UP001225378">
    <property type="component" value="Plasmid unnamed2"/>
</dbReference>
<proteinExistence type="predicted"/>
<evidence type="ECO:0000313" key="4">
    <source>
        <dbReference type="Proteomes" id="UP001225378"/>
    </source>
</evidence>
<dbReference type="Gene3D" id="2.60.120.10">
    <property type="entry name" value="Jelly Rolls"/>
    <property type="match status" value="1"/>
</dbReference>
<accession>A0AAU7P099</accession>
<dbReference type="EMBL" id="CP157744">
    <property type="protein sequence ID" value="XBS22678.1"/>
    <property type="molecule type" value="Genomic_DNA"/>
</dbReference>
<feature type="domain" description="Cupin type-2" evidence="2">
    <location>
        <begin position="238"/>
        <end position="303"/>
    </location>
</feature>
<reference evidence="3 4" key="1">
    <citation type="journal article" date="2024" name="Microbiology">
        <title>Methylomarinum rosea sp. nov., a novel halophilic methanotrophic bacterium from the hypersaline Lake Elton.</title>
        <authorList>
            <person name="Suleimanov R.Z."/>
            <person name="Oshkin I.Y."/>
            <person name="Danilova O.V."/>
            <person name="Suzina N.E."/>
            <person name="Dedysh S.N."/>
        </authorList>
    </citation>
    <scope>NUCLEOTIDE SEQUENCE [LARGE SCALE GENOMIC DNA]</scope>
    <source>
        <strain evidence="3 4">Ch1-1</strain>
        <plasmid evidence="4">unnamed2</plasmid>
    </source>
</reference>
<dbReference type="Pfam" id="PF11684">
    <property type="entry name" value="DUF3280"/>
    <property type="match status" value="1"/>
</dbReference>
<dbReference type="InterPro" id="IPR013096">
    <property type="entry name" value="Cupin_2"/>
</dbReference>
<dbReference type="CDD" id="cd06989">
    <property type="entry name" value="cupin_DRT102"/>
    <property type="match status" value="1"/>
</dbReference>
<dbReference type="SUPFAM" id="SSF51182">
    <property type="entry name" value="RmlC-like cupins"/>
    <property type="match status" value="1"/>
</dbReference>
<dbReference type="InterPro" id="IPR021698">
    <property type="entry name" value="DUF3280"/>
</dbReference>
<sequence length="319" mass="34506">MNPRNNTGLRHLFGVLFLCLFSVGVFAETSIAILDFELKDLTLAPRIPAEIERTAGIKAMLEGELKRAGYKIIAVDLDAQREANAGFGYLFDHNDIAAELANKAGAEYVLVGRLHKPSFLFAYIMGHLVRASDGQLIGNYISETKGGDKKLTLKGVEDLAVKIDKDLDKIYTPPPPSRKVGLSDTSAAAEAPSEKPHTLAFGDAQLKWGSCPPLFPKGCEIAVLHGDLAKPNADVFLKVPANYAIPTHWHSSAERMVLVSGELRIEYTGHSPSVLKPGTYAYGPIKAPHKASCTDSGPCVLFIAFEDPVDAHLAEDSQK</sequence>
<dbReference type="Pfam" id="PF07883">
    <property type="entry name" value="Cupin_2"/>
    <property type="match status" value="1"/>
</dbReference>
<geneLocation type="plasmid" evidence="3 4">
    <name>unnamed2</name>
</geneLocation>
<dbReference type="RefSeq" id="WP_349432797.1">
    <property type="nucleotide sequence ID" value="NZ_CP157744.1"/>
</dbReference>
<organism evidence="3 4">
    <name type="scientific">Methylomarinum roseum</name>
    <dbReference type="NCBI Taxonomy" id="3067653"/>
    <lineage>
        <taxon>Bacteria</taxon>
        <taxon>Pseudomonadati</taxon>
        <taxon>Pseudomonadota</taxon>
        <taxon>Gammaproteobacteria</taxon>
        <taxon>Methylococcales</taxon>
        <taxon>Methylococcaceae</taxon>
        <taxon>Methylomarinum</taxon>
    </lineage>
</organism>
<evidence type="ECO:0000256" key="1">
    <source>
        <dbReference type="SAM" id="MobiDB-lite"/>
    </source>
</evidence>
<dbReference type="InterPro" id="IPR011051">
    <property type="entry name" value="RmlC_Cupin_sf"/>
</dbReference>
<name>A0AAU7P099_9GAMM</name>
<evidence type="ECO:0000259" key="2">
    <source>
        <dbReference type="Pfam" id="PF07883"/>
    </source>
</evidence>
<dbReference type="InterPro" id="IPR014710">
    <property type="entry name" value="RmlC-like_jellyroll"/>
</dbReference>